<feature type="region of interest" description="Disordered" evidence="1">
    <location>
        <begin position="67"/>
        <end position="98"/>
    </location>
</feature>
<feature type="region of interest" description="Disordered" evidence="1">
    <location>
        <begin position="180"/>
        <end position="242"/>
    </location>
</feature>
<feature type="compositionally biased region" description="Low complexity" evidence="1">
    <location>
        <begin position="681"/>
        <end position="703"/>
    </location>
</feature>
<dbReference type="PANTHER" id="PTHR28258">
    <property type="entry name" value="VACUOLAR SEGREGATION PROTEIN 7"/>
    <property type="match status" value="1"/>
</dbReference>
<feature type="compositionally biased region" description="Low complexity" evidence="1">
    <location>
        <begin position="476"/>
        <end position="503"/>
    </location>
</feature>
<gene>
    <name evidence="3" type="ordered locus">Ecym_3293</name>
</gene>
<evidence type="ECO:0000256" key="2">
    <source>
        <dbReference type="SAM" id="Phobius"/>
    </source>
</evidence>
<evidence type="ECO:0000313" key="3">
    <source>
        <dbReference type="EMBL" id="AET38786.1"/>
    </source>
</evidence>
<sequence>MVIDEESRIIVETETVDTQTQPLLPVQPPLVASISEQAMMHQELLHSRQSSSHQVLDGQLIGGLGEAVGTGAGGGQQSSDSLEGNGSGNVNVNVNGYGGVGNQDRKSLLLAEDRPLLKESMSQQHFGSTVVGQGSQQPPVIAHNPLSPHASMTALRNKKSSLLIDSLPAAGETLIEDEARENESGSHGGIGGGGGGGGSSIHVGLASSNINHGSSSVHTHPGITHTEGGSTTNNGSGAVGSDVVGGLNTEAFSTRTLDLQQHKPYHHMDKSVSGRLDEESRSGLNYGPVESLIDQDSVRQGKESSTKADFFAARLASAVGENEISDSEETFVYESTANSTKNSYEPISSNVIITQPSLTKPYGIPAKLSTPMLNKNKKLMERLKTSRHSSIAVIPPAASDTIASIQAINPAQQQPQQHLQQPQPQLQQLQPQQPQDPPPAQQQQLPQLQQQPQQQHQQQQVLQQQQLQTQQQLNLHHAQSLQQSSQQSQSQQQQSQPHYVHSQALSDDLKSIHSSKQRRAQQPHAGQSDILSVKSYVTNQQMHSPGKRLGVLSLGKVTPEARPSRNMSTHSGKLRPSYNSGNTSTYKLKNNHLYPFRTTASRIFDANGASLRRYSGVPDDINLEDYVEQENGELTPNKFTYRSSSEMESEDDEHALDEEEGLSYVEEDEDDVQSMFYYHGNAHTNSTNHQNNNSNGNKNSAGNELNNNTSHSNEKNQNNGSHQSLHRRYRTHYGAIDKYTQSSQKLNYSQTEPNMDVPGDDDLEALYYFRNNSNHNNNNRDGNANAEPGNKNGHGSKHLDFFFQPDELVPLKPKKRRSHTVYSGYYNPHNFYTKRSNWNKFKSFVYLTFIVTSLLALGFISGFLLATNKELHDFQITLIDNVLVSTDELVFDVSVSSFNPGFFTIGVQDVDLDIFAKTAHLDDPDNGAVSGDQGKSHGSSYETILLGTVYSLESPLRFPGGLFSRNHCESMSSIKLLHPGATDNEDEGTSPLPVDPTYPTSASTSPSTLPSTTTSVMHHKENNIKLPLGSSGKKTENDAEKWKTLIRYDFDLIIRGSMKYNVPFFKSEKSVVVQAQVNVDPNWAKKKVQL</sequence>
<evidence type="ECO:0000313" key="4">
    <source>
        <dbReference type="Proteomes" id="UP000006790"/>
    </source>
</evidence>
<dbReference type="eggNOG" id="ENOG502QU5B">
    <property type="taxonomic scope" value="Eukaryota"/>
</dbReference>
<dbReference type="OrthoDB" id="1204at2759"/>
<feature type="region of interest" description="Disordered" evidence="1">
    <location>
        <begin position="559"/>
        <end position="582"/>
    </location>
</feature>
<accession>G8JRL7</accession>
<feature type="compositionally biased region" description="Gly residues" evidence="1">
    <location>
        <begin position="186"/>
        <end position="199"/>
    </location>
</feature>
<keyword evidence="2" id="KW-0472">Membrane</keyword>
<dbReference type="STRING" id="931890.G8JRL7"/>
<keyword evidence="2" id="KW-1133">Transmembrane helix</keyword>
<keyword evidence="2" id="KW-0812">Transmembrane</keyword>
<feature type="region of interest" description="Disordered" evidence="1">
    <location>
        <begin position="681"/>
        <end position="725"/>
    </location>
</feature>
<feature type="region of interest" description="Disordered" evidence="1">
    <location>
        <begin position="410"/>
        <end position="456"/>
    </location>
</feature>
<feature type="compositionally biased region" description="Low complexity" evidence="1">
    <location>
        <begin position="441"/>
        <end position="456"/>
    </location>
</feature>
<keyword evidence="4" id="KW-1185">Reference proteome</keyword>
<feature type="compositionally biased region" description="Basic and acidic residues" evidence="1">
    <location>
        <begin position="266"/>
        <end position="281"/>
    </location>
</feature>
<feature type="region of interest" description="Disordered" evidence="1">
    <location>
        <begin position="978"/>
        <end position="1015"/>
    </location>
</feature>
<feature type="region of interest" description="Disordered" evidence="1">
    <location>
        <begin position="771"/>
        <end position="796"/>
    </location>
</feature>
<feature type="transmembrane region" description="Helical" evidence="2">
    <location>
        <begin position="844"/>
        <end position="866"/>
    </location>
</feature>
<evidence type="ECO:0008006" key="5">
    <source>
        <dbReference type="Google" id="ProtNLM"/>
    </source>
</evidence>
<feature type="compositionally biased region" description="Low complexity" evidence="1">
    <location>
        <begin position="997"/>
        <end position="1015"/>
    </location>
</feature>
<feature type="compositionally biased region" description="Gly residues" evidence="1">
    <location>
        <begin position="67"/>
        <end position="76"/>
    </location>
</feature>
<feature type="compositionally biased region" description="Low complexity" evidence="1">
    <location>
        <begin position="410"/>
        <end position="433"/>
    </location>
</feature>
<dbReference type="GO" id="GO:0010513">
    <property type="term" value="P:positive regulation of phosphatidylinositol biosynthetic process"/>
    <property type="evidence" value="ECO:0007669"/>
    <property type="project" value="TreeGrafter"/>
</dbReference>
<dbReference type="InterPro" id="IPR024260">
    <property type="entry name" value="Vac7"/>
</dbReference>
<dbReference type="GO" id="GO:0000011">
    <property type="term" value="P:vacuole inheritance"/>
    <property type="evidence" value="ECO:0007669"/>
    <property type="project" value="TreeGrafter"/>
</dbReference>
<feature type="compositionally biased region" description="Polar residues" evidence="1">
    <location>
        <begin position="704"/>
        <end position="723"/>
    </location>
</feature>
<dbReference type="Pfam" id="PF12751">
    <property type="entry name" value="Vac7"/>
    <property type="match status" value="1"/>
</dbReference>
<dbReference type="KEGG" id="erc:Ecym_3293"/>
<protein>
    <recommendedName>
        <fullName evidence="5">Vacuolar segregation protein 7</fullName>
    </recommendedName>
</protein>
<dbReference type="PANTHER" id="PTHR28258:SF1">
    <property type="entry name" value="VACUOLAR SEGREGATION PROTEIN 7"/>
    <property type="match status" value="1"/>
</dbReference>
<organism evidence="3 4">
    <name type="scientific">Eremothecium cymbalariae (strain CBS 270.75 / DBVPG 7215 / KCTC 17166 / NRRL Y-17582)</name>
    <name type="common">Yeast</name>
    <dbReference type="NCBI Taxonomy" id="931890"/>
    <lineage>
        <taxon>Eukaryota</taxon>
        <taxon>Fungi</taxon>
        <taxon>Dikarya</taxon>
        <taxon>Ascomycota</taxon>
        <taxon>Saccharomycotina</taxon>
        <taxon>Saccharomycetes</taxon>
        <taxon>Saccharomycetales</taxon>
        <taxon>Saccharomycetaceae</taxon>
        <taxon>Eremothecium</taxon>
    </lineage>
</organism>
<feature type="region of interest" description="Disordered" evidence="1">
    <location>
        <begin position="626"/>
        <end position="658"/>
    </location>
</feature>
<dbReference type="FunCoup" id="G8JRL7">
    <property type="interactions" value="18"/>
</dbReference>
<feature type="compositionally biased region" description="Polar residues" evidence="1">
    <location>
        <begin position="565"/>
        <end position="582"/>
    </location>
</feature>
<feature type="compositionally biased region" description="Low complexity" evidence="1">
    <location>
        <begin position="771"/>
        <end position="785"/>
    </location>
</feature>
<feature type="compositionally biased region" description="Polar residues" evidence="1">
    <location>
        <begin position="632"/>
        <end position="642"/>
    </location>
</feature>
<dbReference type="AlphaFoldDB" id="G8JRL7"/>
<feature type="compositionally biased region" description="Low complexity" evidence="1">
    <location>
        <begin position="228"/>
        <end position="242"/>
    </location>
</feature>
<dbReference type="HOGENOM" id="CLU_006002_0_0_1"/>
<dbReference type="GeneID" id="11472184"/>
<dbReference type="EMBL" id="CP002499">
    <property type="protein sequence ID" value="AET38786.1"/>
    <property type="molecule type" value="Genomic_DNA"/>
</dbReference>
<dbReference type="InParanoid" id="G8JRL7"/>
<dbReference type="GO" id="GO:0070772">
    <property type="term" value="C:PAS complex"/>
    <property type="evidence" value="ECO:0007669"/>
    <property type="project" value="TreeGrafter"/>
</dbReference>
<dbReference type="Proteomes" id="UP000006790">
    <property type="component" value="Chromosome 3"/>
</dbReference>
<feature type="region of interest" description="Disordered" evidence="1">
    <location>
        <begin position="476"/>
        <end position="531"/>
    </location>
</feature>
<proteinExistence type="predicted"/>
<name>G8JRL7_ERECY</name>
<feature type="compositionally biased region" description="Polar residues" evidence="1">
    <location>
        <begin position="206"/>
        <end position="218"/>
    </location>
</feature>
<dbReference type="RefSeq" id="XP_003645603.1">
    <property type="nucleotide sequence ID" value="XM_003645555.1"/>
</dbReference>
<dbReference type="GO" id="GO:0000329">
    <property type="term" value="C:fungal-type vacuole membrane"/>
    <property type="evidence" value="ECO:0007669"/>
    <property type="project" value="TreeGrafter"/>
</dbReference>
<feature type="compositionally biased region" description="Acidic residues" evidence="1">
    <location>
        <begin position="647"/>
        <end position="658"/>
    </location>
</feature>
<feature type="compositionally biased region" description="Polar residues" evidence="1">
    <location>
        <begin position="739"/>
        <end position="753"/>
    </location>
</feature>
<reference evidence="4" key="1">
    <citation type="journal article" date="2012" name="G3 (Bethesda)">
        <title>Pichia sorbitophila, an interspecies yeast hybrid reveals early steps of genome resolution following polyploidization.</title>
        <authorList>
            <person name="Leh Louis V."/>
            <person name="Despons L."/>
            <person name="Friedrich A."/>
            <person name="Martin T."/>
            <person name="Durrens P."/>
            <person name="Casaregola S."/>
            <person name="Neuveglise C."/>
            <person name="Fairhead C."/>
            <person name="Marck C."/>
            <person name="Cruz J.A."/>
            <person name="Straub M.L."/>
            <person name="Kugler V."/>
            <person name="Sacerdot C."/>
            <person name="Uzunov Z."/>
            <person name="Thierry A."/>
            <person name="Weiss S."/>
            <person name="Bleykasten C."/>
            <person name="De Montigny J."/>
            <person name="Jacques N."/>
            <person name="Jung P."/>
            <person name="Lemaire M."/>
            <person name="Mallet S."/>
            <person name="Morel G."/>
            <person name="Richard G.F."/>
            <person name="Sarkar A."/>
            <person name="Savel G."/>
            <person name="Schacherer J."/>
            <person name="Seret M.L."/>
            <person name="Talla E."/>
            <person name="Samson G."/>
            <person name="Jubin C."/>
            <person name="Poulain J."/>
            <person name="Vacherie B."/>
            <person name="Barbe V."/>
            <person name="Pelletier E."/>
            <person name="Sherman D.J."/>
            <person name="Westhof E."/>
            <person name="Weissenbach J."/>
            <person name="Baret P.V."/>
            <person name="Wincker P."/>
            <person name="Gaillardin C."/>
            <person name="Dujon B."/>
            <person name="Souciet J.L."/>
        </authorList>
    </citation>
    <scope>NUCLEOTIDE SEQUENCE [LARGE SCALE GENOMIC DNA]</scope>
    <source>
        <strain evidence="4">CBS 270.75 / DBVPG 7215 / KCTC 17166 / NRRL Y-17582</strain>
    </source>
</reference>
<dbReference type="GO" id="GO:1903778">
    <property type="term" value="P:protein localization to vacuolar membrane"/>
    <property type="evidence" value="ECO:0007669"/>
    <property type="project" value="TreeGrafter"/>
</dbReference>
<evidence type="ECO:0000256" key="1">
    <source>
        <dbReference type="SAM" id="MobiDB-lite"/>
    </source>
</evidence>
<dbReference type="OMA" id="IVRGNMY"/>
<feature type="region of interest" description="Disordered" evidence="1">
    <location>
        <begin position="258"/>
        <end position="289"/>
    </location>
</feature>
<feature type="region of interest" description="Disordered" evidence="1">
    <location>
        <begin position="737"/>
        <end position="757"/>
    </location>
</feature>